<keyword evidence="5" id="KW-0489">Methyltransferase</keyword>
<organism evidence="5 6">
    <name type="scientific">Clostridium magnum DSM 2767</name>
    <dbReference type="NCBI Taxonomy" id="1121326"/>
    <lineage>
        <taxon>Bacteria</taxon>
        <taxon>Bacillati</taxon>
        <taxon>Bacillota</taxon>
        <taxon>Clostridia</taxon>
        <taxon>Eubacteriales</taxon>
        <taxon>Clostridiaceae</taxon>
        <taxon>Clostridium</taxon>
    </lineage>
</organism>
<dbReference type="EC" id="2.1.1.13" evidence="5"/>
<dbReference type="PATRIC" id="fig|1121326.3.peg.5042"/>
<dbReference type="EMBL" id="LWAE01000008">
    <property type="protein sequence ID" value="KZL89488.1"/>
    <property type="molecule type" value="Genomic_DNA"/>
</dbReference>
<dbReference type="InterPro" id="IPR006158">
    <property type="entry name" value="Cobalamin-bd"/>
</dbReference>
<comment type="similarity">
    <text evidence="1">Belongs to the methylamine corrinoid protein family.</text>
</comment>
<dbReference type="OrthoDB" id="9803687at2"/>
<dbReference type="GO" id="GO:0005829">
    <property type="term" value="C:cytosol"/>
    <property type="evidence" value="ECO:0007669"/>
    <property type="project" value="TreeGrafter"/>
</dbReference>
<dbReference type="InterPro" id="IPR050554">
    <property type="entry name" value="Met_Synthase/Corrinoid"/>
</dbReference>
<dbReference type="InterPro" id="IPR036724">
    <property type="entry name" value="Cobalamin-bd_sf"/>
</dbReference>
<keyword evidence="5" id="KW-0808">Transferase</keyword>
<dbReference type="GO" id="GO:0031419">
    <property type="term" value="F:cobalamin binding"/>
    <property type="evidence" value="ECO:0007669"/>
    <property type="project" value="InterPro"/>
</dbReference>
<proteinExistence type="inferred from homology"/>
<dbReference type="GO" id="GO:0046872">
    <property type="term" value="F:metal ion binding"/>
    <property type="evidence" value="ECO:0007669"/>
    <property type="project" value="UniProtKB-KW"/>
</dbReference>
<keyword evidence="2" id="KW-0479">Metal-binding</keyword>
<evidence type="ECO:0000256" key="2">
    <source>
        <dbReference type="ARBA" id="ARBA00022723"/>
    </source>
</evidence>
<dbReference type="SUPFAM" id="SSF52242">
    <property type="entry name" value="Cobalamin (vitamin B12)-binding domain"/>
    <property type="match status" value="1"/>
</dbReference>
<dbReference type="RefSeq" id="WP_082832064.1">
    <property type="nucleotide sequence ID" value="NZ_LWAE01000008.1"/>
</dbReference>
<dbReference type="Pfam" id="PF02310">
    <property type="entry name" value="B12-binding"/>
    <property type="match status" value="1"/>
</dbReference>
<evidence type="ECO:0000313" key="5">
    <source>
        <dbReference type="EMBL" id="KZL89488.1"/>
    </source>
</evidence>
<keyword evidence="3" id="KW-0170">Cobalt</keyword>
<evidence type="ECO:0000256" key="3">
    <source>
        <dbReference type="ARBA" id="ARBA00023285"/>
    </source>
</evidence>
<gene>
    <name evidence="5" type="primary">metH_4</name>
    <name evidence="5" type="ORF">CLMAG_49770</name>
</gene>
<dbReference type="STRING" id="1121326.CLMAG_49770"/>
<dbReference type="GO" id="GO:0050667">
    <property type="term" value="P:homocysteine metabolic process"/>
    <property type="evidence" value="ECO:0007669"/>
    <property type="project" value="TreeGrafter"/>
</dbReference>
<sequence length="153" mass="16065">MLIAARAMSAGMKVLEPILAQTGVKPVGKAVIGTVKGDLHDIGKNLAKMMMKGVGIEVVDLGVDVSETKFLQKAEEIGADIVCLSALLTTTMPAICDTINSFKEAGLKDKYIFMIGGAPVSSDYAKKVDADYYTPDAGTAAEVAKEALLKKAQ</sequence>
<name>A0A161WRV3_9CLOT</name>
<accession>A0A161WRV3</accession>
<dbReference type="PANTHER" id="PTHR45833:SF1">
    <property type="entry name" value="METHIONINE SYNTHASE"/>
    <property type="match status" value="1"/>
</dbReference>
<dbReference type="Gene3D" id="3.40.50.280">
    <property type="entry name" value="Cobalamin-binding domain"/>
    <property type="match status" value="1"/>
</dbReference>
<dbReference type="GO" id="GO:0008705">
    <property type="term" value="F:methionine synthase activity"/>
    <property type="evidence" value="ECO:0007669"/>
    <property type="project" value="UniProtKB-EC"/>
</dbReference>
<dbReference type="AlphaFoldDB" id="A0A161WRV3"/>
<feature type="domain" description="B12-binding" evidence="4">
    <location>
        <begin position="27"/>
        <end position="153"/>
    </location>
</feature>
<reference evidence="5 6" key="1">
    <citation type="submission" date="2016-04" db="EMBL/GenBank/DDBJ databases">
        <title>Genome sequence of Clostridium magnum DSM 2767.</title>
        <authorList>
            <person name="Poehlein A."/>
            <person name="Uhlig R."/>
            <person name="Fischer R."/>
            <person name="Bahl H."/>
            <person name="Daniel R."/>
        </authorList>
    </citation>
    <scope>NUCLEOTIDE SEQUENCE [LARGE SCALE GENOMIC DNA]</scope>
    <source>
        <strain evidence="5 6">DSM 2767</strain>
    </source>
</reference>
<dbReference type="PROSITE" id="PS51332">
    <property type="entry name" value="B12_BINDING"/>
    <property type="match status" value="1"/>
</dbReference>
<dbReference type="PANTHER" id="PTHR45833">
    <property type="entry name" value="METHIONINE SYNTHASE"/>
    <property type="match status" value="1"/>
</dbReference>
<evidence type="ECO:0000256" key="1">
    <source>
        <dbReference type="ARBA" id="ARBA00010854"/>
    </source>
</evidence>
<dbReference type="GO" id="GO:0032259">
    <property type="term" value="P:methylation"/>
    <property type="evidence" value="ECO:0007669"/>
    <property type="project" value="UniProtKB-KW"/>
</dbReference>
<evidence type="ECO:0000259" key="4">
    <source>
        <dbReference type="PROSITE" id="PS51332"/>
    </source>
</evidence>
<evidence type="ECO:0000313" key="6">
    <source>
        <dbReference type="Proteomes" id="UP000076603"/>
    </source>
</evidence>
<keyword evidence="6" id="KW-1185">Reference proteome</keyword>
<comment type="caution">
    <text evidence="5">The sequence shown here is derived from an EMBL/GenBank/DDBJ whole genome shotgun (WGS) entry which is preliminary data.</text>
</comment>
<dbReference type="FunFam" id="3.40.50.280:FF:000003">
    <property type="entry name" value="Dimethylamine methyltransferase corrinoid protein"/>
    <property type="match status" value="1"/>
</dbReference>
<protein>
    <submittedName>
        <fullName evidence="5">Methionine synthase</fullName>
        <ecNumber evidence="5">2.1.1.13</ecNumber>
    </submittedName>
</protein>
<dbReference type="GO" id="GO:0046653">
    <property type="term" value="P:tetrahydrofolate metabolic process"/>
    <property type="evidence" value="ECO:0007669"/>
    <property type="project" value="TreeGrafter"/>
</dbReference>
<dbReference type="Proteomes" id="UP000076603">
    <property type="component" value="Unassembled WGS sequence"/>
</dbReference>